<dbReference type="InterPro" id="IPR036922">
    <property type="entry name" value="Rieske_2Fe-2S_sf"/>
</dbReference>
<accession>A0A3P5X9G6</accession>
<keyword evidence="2" id="KW-0479">Metal-binding</keyword>
<dbReference type="Pfam" id="PF00355">
    <property type="entry name" value="Rieske"/>
    <property type="match status" value="1"/>
</dbReference>
<evidence type="ECO:0000256" key="2">
    <source>
        <dbReference type="ARBA" id="ARBA00022723"/>
    </source>
</evidence>
<evidence type="ECO:0000313" key="7">
    <source>
        <dbReference type="EMBL" id="VDC25019.1"/>
    </source>
</evidence>
<protein>
    <submittedName>
        <fullName evidence="7">Methylxanthine N1-demethylase NdmA</fullName>
        <ecNumber evidence="7">1.14.13.178</ecNumber>
    </submittedName>
</protein>
<dbReference type="GO" id="GO:0016491">
    <property type="term" value="F:oxidoreductase activity"/>
    <property type="evidence" value="ECO:0007669"/>
    <property type="project" value="UniProtKB-KW"/>
</dbReference>
<dbReference type="EMBL" id="UXAW01000051">
    <property type="protein sequence ID" value="VDC25019.1"/>
    <property type="molecule type" value="Genomic_DNA"/>
</dbReference>
<dbReference type="RefSeq" id="WP_124085777.1">
    <property type="nucleotide sequence ID" value="NZ_UXAW01000051.1"/>
</dbReference>
<dbReference type="InterPro" id="IPR017941">
    <property type="entry name" value="Rieske_2Fe-2S"/>
</dbReference>
<feature type="domain" description="Rieske" evidence="6">
    <location>
        <begin position="9"/>
        <end position="113"/>
    </location>
</feature>
<dbReference type="InterPro" id="IPR015881">
    <property type="entry name" value="ARHD_Rieske_2Fe_2S"/>
</dbReference>
<evidence type="ECO:0000256" key="1">
    <source>
        <dbReference type="ARBA" id="ARBA00022714"/>
    </source>
</evidence>
<proteinExistence type="predicted"/>
<evidence type="ECO:0000256" key="5">
    <source>
        <dbReference type="ARBA" id="ARBA00023014"/>
    </source>
</evidence>
<keyword evidence="1" id="KW-0001">2Fe-2S</keyword>
<organism evidence="7 8">
    <name type="scientific">Pseudogemmobacter humi</name>
    <dbReference type="NCBI Taxonomy" id="2483812"/>
    <lineage>
        <taxon>Bacteria</taxon>
        <taxon>Pseudomonadati</taxon>
        <taxon>Pseudomonadota</taxon>
        <taxon>Alphaproteobacteria</taxon>
        <taxon>Rhodobacterales</taxon>
        <taxon>Paracoccaceae</taxon>
        <taxon>Pseudogemmobacter</taxon>
    </lineage>
</organism>
<dbReference type="PANTHER" id="PTHR21266:SF60">
    <property type="entry name" value="3-KETOSTEROID-9-ALPHA-MONOOXYGENASE, OXYGENASE COMPONENT"/>
    <property type="match status" value="1"/>
</dbReference>
<evidence type="ECO:0000256" key="3">
    <source>
        <dbReference type="ARBA" id="ARBA00023002"/>
    </source>
</evidence>
<keyword evidence="4" id="KW-0408">Iron</keyword>
<evidence type="ECO:0000256" key="4">
    <source>
        <dbReference type="ARBA" id="ARBA00023004"/>
    </source>
</evidence>
<name>A0A3P5X9G6_9RHOB</name>
<sequence length="329" mass="36918">MLDMLRPYWYPVAPLGALGDGPTRLKLLGEQLVLWKGPEGRPVAMKDLCIHRGAALSGGTIENGEIKCPYHGWKYSASGACTHIPALPPGAPIPAKARAITYPTRAAYGMVWICLGDGSTPFPDFLSDYEDEAIWRQVYVDHYDWKTSAGRVVENAMDFSHFNFVHMGYTELADGPIIKPYEVERNERGFTYAYDDGHLLREYVVEFPFIVHDRKRVTNPAGGKTWSDSGEGSSGDVTLLSFFATPVDENETRIHVMVTRNHSLDRADSEFTGGFGVVMGQDQVIVETQRPEQIPMDVSEELHIRLPDQHAILYRRMLRELNLPAAYMP</sequence>
<dbReference type="PROSITE" id="PS51296">
    <property type="entry name" value="RIESKE"/>
    <property type="match status" value="1"/>
</dbReference>
<dbReference type="Gene3D" id="2.102.10.10">
    <property type="entry name" value="Rieske [2Fe-2S] iron-sulphur domain"/>
    <property type="match status" value="1"/>
</dbReference>
<dbReference type="PROSITE" id="PS00570">
    <property type="entry name" value="RING_HYDROXYL_ALPHA"/>
    <property type="match status" value="1"/>
</dbReference>
<dbReference type="PANTHER" id="PTHR21266">
    <property type="entry name" value="IRON-SULFUR DOMAIN CONTAINING PROTEIN"/>
    <property type="match status" value="1"/>
</dbReference>
<dbReference type="SUPFAM" id="SSF50022">
    <property type="entry name" value="ISP domain"/>
    <property type="match status" value="1"/>
</dbReference>
<keyword evidence="7" id="KW-0489">Methyltransferase</keyword>
<dbReference type="GO" id="GO:0032259">
    <property type="term" value="P:methylation"/>
    <property type="evidence" value="ECO:0007669"/>
    <property type="project" value="UniProtKB-KW"/>
</dbReference>
<dbReference type="AlphaFoldDB" id="A0A3P5X9G6"/>
<dbReference type="SUPFAM" id="SSF55961">
    <property type="entry name" value="Bet v1-like"/>
    <property type="match status" value="1"/>
</dbReference>
<gene>
    <name evidence="7" type="primary">ndmA</name>
    <name evidence="7" type="ORF">XINFAN_01360</name>
</gene>
<keyword evidence="5" id="KW-0411">Iron-sulfur</keyword>
<evidence type="ECO:0000313" key="8">
    <source>
        <dbReference type="Proteomes" id="UP000277498"/>
    </source>
</evidence>
<dbReference type="OrthoDB" id="9800776at2"/>
<dbReference type="InterPro" id="IPR050584">
    <property type="entry name" value="Cholesterol_7-desaturase"/>
</dbReference>
<dbReference type="GO" id="GO:0051537">
    <property type="term" value="F:2 iron, 2 sulfur cluster binding"/>
    <property type="evidence" value="ECO:0007669"/>
    <property type="project" value="UniProtKB-KW"/>
</dbReference>
<dbReference type="Proteomes" id="UP000277498">
    <property type="component" value="Unassembled WGS sequence"/>
</dbReference>
<reference evidence="7 8" key="1">
    <citation type="submission" date="2018-11" db="EMBL/GenBank/DDBJ databases">
        <authorList>
            <person name="Criscuolo A."/>
        </authorList>
    </citation>
    <scope>NUCLEOTIDE SEQUENCE [LARGE SCALE GENOMIC DNA]</scope>
    <source>
        <strain evidence="7">ACIP111625</strain>
    </source>
</reference>
<keyword evidence="3 7" id="KW-0560">Oxidoreductase</keyword>
<dbReference type="InterPro" id="IPR044043">
    <property type="entry name" value="VanA_C_cat"/>
</dbReference>
<dbReference type="GO" id="GO:0005506">
    <property type="term" value="F:iron ion binding"/>
    <property type="evidence" value="ECO:0007669"/>
    <property type="project" value="InterPro"/>
</dbReference>
<dbReference type="Gene3D" id="3.90.380.10">
    <property type="entry name" value="Naphthalene 1,2-dioxygenase Alpha Subunit, Chain A, domain 1"/>
    <property type="match status" value="1"/>
</dbReference>
<dbReference type="Pfam" id="PF19112">
    <property type="entry name" value="VanA_C"/>
    <property type="match status" value="1"/>
</dbReference>
<keyword evidence="7" id="KW-0808">Transferase</keyword>
<keyword evidence="8" id="KW-1185">Reference proteome</keyword>
<evidence type="ECO:0000259" key="6">
    <source>
        <dbReference type="PROSITE" id="PS51296"/>
    </source>
</evidence>
<dbReference type="EC" id="1.14.13.178" evidence="7"/>
<dbReference type="GO" id="GO:0008168">
    <property type="term" value="F:methyltransferase activity"/>
    <property type="evidence" value="ECO:0007669"/>
    <property type="project" value="UniProtKB-KW"/>
</dbReference>